<comment type="caution">
    <text evidence="3">The sequence shown here is derived from an EMBL/GenBank/DDBJ whole genome shotgun (WGS) entry which is preliminary data.</text>
</comment>
<protein>
    <submittedName>
        <fullName evidence="3">NACHT domain-containing protein</fullName>
    </submittedName>
</protein>
<keyword evidence="1" id="KW-0812">Transmembrane</keyword>
<gene>
    <name evidence="3" type="ORF">M8542_42990</name>
</gene>
<dbReference type="InterPro" id="IPR027417">
    <property type="entry name" value="P-loop_NTPase"/>
</dbReference>
<feature type="domain" description="NACHT" evidence="2">
    <location>
        <begin position="95"/>
        <end position="200"/>
    </location>
</feature>
<dbReference type="Pfam" id="PF05729">
    <property type="entry name" value="NACHT"/>
    <property type="match status" value="1"/>
</dbReference>
<evidence type="ECO:0000256" key="1">
    <source>
        <dbReference type="SAM" id="Phobius"/>
    </source>
</evidence>
<dbReference type="AlphaFoldDB" id="A0A9X2NLH5"/>
<reference evidence="3" key="1">
    <citation type="submission" date="2022-06" db="EMBL/GenBank/DDBJ databases">
        <title>Amycolatopsis iheyaensis sp. nov., a new species of the genus Amycolatopsis isolated from soil in Iheya island, Japan.</title>
        <authorList>
            <person name="Ngamcharungchit C."/>
            <person name="Kanto H."/>
            <person name="Take A."/>
            <person name="Intra B."/>
            <person name="Matsumoto A."/>
            <person name="Panbangred W."/>
            <person name="Inahashi Y."/>
        </authorList>
    </citation>
    <scope>NUCLEOTIDE SEQUENCE</scope>
    <source>
        <strain evidence="3">OK19-0408</strain>
    </source>
</reference>
<feature type="transmembrane region" description="Helical" evidence="1">
    <location>
        <begin position="395"/>
        <end position="416"/>
    </location>
</feature>
<feature type="transmembrane region" description="Helical" evidence="1">
    <location>
        <begin position="673"/>
        <end position="695"/>
    </location>
</feature>
<evidence type="ECO:0000259" key="2">
    <source>
        <dbReference type="PROSITE" id="PS50837"/>
    </source>
</evidence>
<dbReference type="SUPFAM" id="SSF52540">
    <property type="entry name" value="P-loop containing nucleoside triphosphate hydrolases"/>
    <property type="match status" value="1"/>
</dbReference>
<dbReference type="InterPro" id="IPR007111">
    <property type="entry name" value="NACHT_NTPase"/>
</dbReference>
<dbReference type="EMBL" id="JAMXQV010000034">
    <property type="protein sequence ID" value="MCR6489603.1"/>
    <property type="molecule type" value="Genomic_DNA"/>
</dbReference>
<evidence type="ECO:0000313" key="4">
    <source>
        <dbReference type="Proteomes" id="UP001144096"/>
    </source>
</evidence>
<keyword evidence="1" id="KW-0472">Membrane</keyword>
<keyword evidence="4" id="KW-1185">Reference proteome</keyword>
<feature type="transmembrane region" description="Helical" evidence="1">
    <location>
        <begin position="583"/>
        <end position="602"/>
    </location>
</feature>
<dbReference type="Gene3D" id="3.40.50.300">
    <property type="entry name" value="P-loop containing nucleotide triphosphate hydrolases"/>
    <property type="match status" value="1"/>
</dbReference>
<feature type="transmembrane region" description="Helical" evidence="1">
    <location>
        <begin position="467"/>
        <end position="488"/>
    </location>
</feature>
<evidence type="ECO:0000313" key="3">
    <source>
        <dbReference type="EMBL" id="MCR6489603.1"/>
    </source>
</evidence>
<dbReference type="PROSITE" id="PS50837">
    <property type="entry name" value="NACHT"/>
    <property type="match status" value="1"/>
</dbReference>
<accession>A0A9X2NLH5</accession>
<organism evidence="3 4">
    <name type="scientific">Amycolatopsis iheyensis</name>
    <dbReference type="NCBI Taxonomy" id="2945988"/>
    <lineage>
        <taxon>Bacteria</taxon>
        <taxon>Bacillati</taxon>
        <taxon>Actinomycetota</taxon>
        <taxon>Actinomycetes</taxon>
        <taxon>Pseudonocardiales</taxon>
        <taxon>Pseudonocardiaceae</taxon>
        <taxon>Amycolatopsis</taxon>
    </lineage>
</organism>
<feature type="transmembrane region" description="Helical" evidence="1">
    <location>
        <begin position="361"/>
        <end position="383"/>
    </location>
</feature>
<proteinExistence type="predicted"/>
<feature type="transmembrane region" description="Helical" evidence="1">
    <location>
        <begin position="518"/>
        <end position="539"/>
    </location>
</feature>
<name>A0A9X2NLH5_9PSEU</name>
<dbReference type="RefSeq" id="WP_257926166.1">
    <property type="nucleotide sequence ID" value="NZ_JAMXQV010000034.1"/>
</dbReference>
<dbReference type="Proteomes" id="UP001144096">
    <property type="component" value="Unassembled WGS sequence"/>
</dbReference>
<keyword evidence="1" id="KW-1133">Transmembrane helix</keyword>
<sequence length="818" mass="87869">MLEGEKAIDHDQEAALLAGALLRRWKPELEHRAGRGDGRIIPLTWRQRSDAVAAPAAEVVGTDLPVNIRLNGVLGGNVDQAATSLAEGFEGVPNHRLVLLGEPGSGKTFLALALAVGLLRSRVAGGRVPVLLSLASWDPVAQSLDTWLTRSLAEENFTGDERIPQALLAAGLILPVLDGLDELPEHVRRRAVSRINDTLRGPRPVVLTCRSADYTDVLAAGAPVVLRAPVVQVEPLSPRGIAHHLRTTDQCPSAWSAVIDHVQANAAGPLTSALSTPLMLSIFVAGFRTADPGPLLHDPELDNRLSLEDRLVDVLADSLGETERKPAREWLTFMAEQLHGRGERNFSWWHLGGWAPPICQWILAPFLALWFGGGVAMASAGLSNADSDFSFLSDLPGFPVIFGVWAGVLLLGTSVSENNQEVSVARDPGVVRRRLKQIFSRDSSENVSAVILLAVTVSLVLDAKSQLLVVCGTAAGVIVGVGVVIRIGMEIHRYWTARGHRIAVTTPRELLRHERTSSLIAAAMVAVVVALGAVPAATWGGVVGRHVGQQLAQWRGKPVVLDRSFFGGPSHLPWVVDRAHLPSLAWVSFVIGLLAGACVLFARPWARFGFARVNLAVSRRLPLNLMRFLDQAHEHGLLRVSGGSYQFRHIRMQERLVITARPAVSRRAWRKKLSAVTAGVLFVGAIAAIVVVGAAQPPSCPDSGIAELDRVAAGPASACLGFVENPGLLGLPSLNTGPIKLVVGEFDRMSPQERGKVADQARELGGDLRFIELSDPLPSADVVPTLLPELLNTIDGAFGPYRRYHATVHNGVVEITEW</sequence>